<sequence>TPDRPMTQESIFKELSMCATNQPNITGGRLEVAVHYGFVHAGVPCVGRRGA</sequence>
<protein>
    <submittedName>
        <fullName evidence="1">Uncharacterized protein</fullName>
    </submittedName>
</protein>
<dbReference type="EMBL" id="LACI01000779">
    <property type="protein sequence ID" value="KJU86001.1"/>
    <property type="molecule type" value="Genomic_DNA"/>
</dbReference>
<accession>A0A0F3GVS1</accession>
<dbReference type="Proteomes" id="UP000033423">
    <property type="component" value="Unassembled WGS sequence"/>
</dbReference>
<name>A0A0F3GVS1_9BACT</name>
<feature type="non-terminal residue" evidence="1">
    <location>
        <position position="1"/>
    </location>
</feature>
<dbReference type="AlphaFoldDB" id="A0A0F3GVS1"/>
<gene>
    <name evidence="1" type="ORF">MBAV_001805</name>
</gene>
<comment type="caution">
    <text evidence="1">The sequence shown here is derived from an EMBL/GenBank/DDBJ whole genome shotgun (WGS) entry which is preliminary data.</text>
</comment>
<evidence type="ECO:0000313" key="1">
    <source>
        <dbReference type="EMBL" id="KJU86001.1"/>
    </source>
</evidence>
<reference evidence="1 2" key="1">
    <citation type="submission" date="2015-02" db="EMBL/GenBank/DDBJ databases">
        <title>Single-cell genomics of uncultivated deep-branching MTB reveals a conserved set of magnetosome genes.</title>
        <authorList>
            <person name="Kolinko S."/>
            <person name="Richter M."/>
            <person name="Glockner F.O."/>
            <person name="Brachmann A."/>
            <person name="Schuler D."/>
        </authorList>
    </citation>
    <scope>NUCLEOTIDE SEQUENCE [LARGE SCALE GENOMIC DNA]</scope>
    <source>
        <strain evidence="1">TM-1</strain>
    </source>
</reference>
<keyword evidence="2" id="KW-1185">Reference proteome</keyword>
<organism evidence="1 2">
    <name type="scientific">Candidatus Magnetobacterium bavaricum</name>
    <dbReference type="NCBI Taxonomy" id="29290"/>
    <lineage>
        <taxon>Bacteria</taxon>
        <taxon>Pseudomonadati</taxon>
        <taxon>Nitrospirota</taxon>
        <taxon>Thermodesulfovibrionia</taxon>
        <taxon>Thermodesulfovibrionales</taxon>
        <taxon>Candidatus Magnetobacteriaceae</taxon>
        <taxon>Candidatus Magnetobacterium</taxon>
    </lineage>
</organism>
<evidence type="ECO:0000313" key="2">
    <source>
        <dbReference type="Proteomes" id="UP000033423"/>
    </source>
</evidence>
<proteinExistence type="predicted"/>